<protein>
    <submittedName>
        <fullName evidence="2">Isorenieratene synthase</fullName>
    </submittedName>
</protein>
<dbReference type="Proteomes" id="UP000199400">
    <property type="component" value="Unassembled WGS sequence"/>
</dbReference>
<dbReference type="STRING" id="54.SAMN02745121_06309"/>
<dbReference type="PANTHER" id="PTHR42923">
    <property type="entry name" value="PROTOPORPHYRINOGEN OXIDASE"/>
    <property type="match status" value="1"/>
</dbReference>
<dbReference type="GO" id="GO:0016491">
    <property type="term" value="F:oxidoreductase activity"/>
    <property type="evidence" value="ECO:0007669"/>
    <property type="project" value="InterPro"/>
</dbReference>
<gene>
    <name evidence="2" type="ORF">SAMN02745121_06309</name>
</gene>
<dbReference type="RefSeq" id="WP_096327720.1">
    <property type="nucleotide sequence ID" value="NZ_FOMX01000024.1"/>
</dbReference>
<dbReference type="OrthoDB" id="7856496at2"/>
<name>A0A1I2EWH8_9BACT</name>
<dbReference type="InterPro" id="IPR002937">
    <property type="entry name" value="Amino_oxidase"/>
</dbReference>
<dbReference type="InterPro" id="IPR050464">
    <property type="entry name" value="Zeta_carotene_desat/Oxidored"/>
</dbReference>
<evidence type="ECO:0000313" key="3">
    <source>
        <dbReference type="Proteomes" id="UP000199400"/>
    </source>
</evidence>
<dbReference type="Pfam" id="PF01593">
    <property type="entry name" value="Amino_oxidase"/>
    <property type="match status" value="1"/>
</dbReference>
<dbReference type="SUPFAM" id="SSF51905">
    <property type="entry name" value="FAD/NAD(P)-binding domain"/>
    <property type="match status" value="1"/>
</dbReference>
<evidence type="ECO:0000259" key="1">
    <source>
        <dbReference type="Pfam" id="PF01593"/>
    </source>
</evidence>
<dbReference type="PANTHER" id="PTHR42923:SF43">
    <property type="entry name" value="AMINE OXIDASE"/>
    <property type="match status" value="1"/>
</dbReference>
<dbReference type="AlphaFoldDB" id="A0A1I2EWH8"/>
<dbReference type="Gene3D" id="3.50.50.60">
    <property type="entry name" value="FAD/NAD(P)-binding domain"/>
    <property type="match status" value="1"/>
</dbReference>
<proteinExistence type="predicted"/>
<keyword evidence="3" id="KW-1185">Reference proteome</keyword>
<feature type="domain" description="Amine oxidase" evidence="1">
    <location>
        <begin position="33"/>
        <end position="489"/>
    </location>
</feature>
<reference evidence="3" key="1">
    <citation type="submission" date="2016-10" db="EMBL/GenBank/DDBJ databases">
        <authorList>
            <person name="Varghese N."/>
            <person name="Submissions S."/>
        </authorList>
    </citation>
    <scope>NUCLEOTIDE SEQUENCE [LARGE SCALE GENOMIC DNA]</scope>
    <source>
        <strain evidence="3">ATCC 25963</strain>
    </source>
</reference>
<dbReference type="EMBL" id="FOMX01000024">
    <property type="protein sequence ID" value="SFE97462.1"/>
    <property type="molecule type" value="Genomic_DNA"/>
</dbReference>
<sequence>MLGISRRLANTPDRRAPVALPRPLDVLVVGGGIAGLAAATVLSERGARVTVLEPETFLGGRAGAWTETLADGSQFEMERGFHAFFRQYYNLRAWLRRIDPELGFLRPVDDYPLLGPDGLRESFAGLPKLPIWNLVSLIRRSSTMTWRDALRVDDTCGRAIMAYDPLATYAQFDRQDARSFLDRLGFPPRARQMLFDVFAHSFFNPEQEFSAAELLMMFHFYFVGNPEGIVFDVAGGPFSTAIWRPMAAVLERRGVRLRLAEGAVHFARTADGRHRVTSSKGQVYDVDACILAASVPGLQQLVAESPGLGHPRGAAPEDPGAGHCWREQVAAQSVTARFAVWRLWLDRPPAPGRAAFVGTTGLGLVDNISLYPLFEDESRDWAARTGGSVVELHAYALPDELGEEAIKADLLRALHELYPETRGVKTLDERFLLRQDCPAFRPGTHPQRLRVDTPDPTLYLAGDFVHTPFPTALMERAASTGILAANQILHHHGAAEEPLWSVPPRGPLARLIHRKGLRHPG</sequence>
<organism evidence="2 3">
    <name type="scientific">Nannocystis exedens</name>
    <dbReference type="NCBI Taxonomy" id="54"/>
    <lineage>
        <taxon>Bacteria</taxon>
        <taxon>Pseudomonadati</taxon>
        <taxon>Myxococcota</taxon>
        <taxon>Polyangia</taxon>
        <taxon>Nannocystales</taxon>
        <taxon>Nannocystaceae</taxon>
        <taxon>Nannocystis</taxon>
    </lineage>
</organism>
<accession>A0A1I2EWH8</accession>
<evidence type="ECO:0000313" key="2">
    <source>
        <dbReference type="EMBL" id="SFE97462.1"/>
    </source>
</evidence>
<dbReference type="InterPro" id="IPR036188">
    <property type="entry name" value="FAD/NAD-bd_sf"/>
</dbReference>